<accession>A0A7M5WL06</accession>
<dbReference type="AlphaFoldDB" id="A0A7M5WL06"/>
<feature type="transmembrane region" description="Helical" evidence="1">
    <location>
        <begin position="160"/>
        <end position="178"/>
    </location>
</feature>
<organism evidence="2 3">
    <name type="scientific">Clytia hemisphaerica</name>
    <dbReference type="NCBI Taxonomy" id="252671"/>
    <lineage>
        <taxon>Eukaryota</taxon>
        <taxon>Metazoa</taxon>
        <taxon>Cnidaria</taxon>
        <taxon>Hydrozoa</taxon>
        <taxon>Hydroidolina</taxon>
        <taxon>Leptothecata</taxon>
        <taxon>Obeliida</taxon>
        <taxon>Clytiidae</taxon>
        <taxon>Clytia</taxon>
    </lineage>
</organism>
<name>A0A7M5WL06_9CNID</name>
<keyword evidence="1" id="KW-0812">Transmembrane</keyword>
<keyword evidence="3" id="KW-1185">Reference proteome</keyword>
<evidence type="ECO:0000313" key="3">
    <source>
        <dbReference type="Proteomes" id="UP000594262"/>
    </source>
</evidence>
<proteinExistence type="predicted"/>
<evidence type="ECO:0000256" key="1">
    <source>
        <dbReference type="SAM" id="Phobius"/>
    </source>
</evidence>
<evidence type="ECO:0000313" key="2">
    <source>
        <dbReference type="EnsemblMetazoa" id="CLYHEMP008512.1"/>
    </source>
</evidence>
<reference evidence="2" key="1">
    <citation type="submission" date="2021-01" db="UniProtKB">
        <authorList>
            <consortium name="EnsemblMetazoa"/>
        </authorList>
    </citation>
    <scope>IDENTIFICATION</scope>
</reference>
<keyword evidence="1" id="KW-1133">Transmembrane helix</keyword>
<dbReference type="Proteomes" id="UP000594262">
    <property type="component" value="Unplaced"/>
</dbReference>
<protein>
    <submittedName>
        <fullName evidence="2">Uncharacterized protein</fullName>
    </submittedName>
</protein>
<keyword evidence="1" id="KW-0472">Membrane</keyword>
<sequence length="183" mass="20816">MKNLSFYILFLDQKKMLDHLLKISFLLLVRFPYPSSSEVYNCYKCTSVVEECDNMADCITSCTRQQEIEPCPYLHFECFNVSFSYIEEKTKKKKFWFERHCAPNFENDCGGEFACALADHVNSTDCKKQCCNDKDLCNTNIRLPSIAALSSSSNLHSSRGGIVVTLLLVAISFVILSADRDVT</sequence>
<dbReference type="EnsemblMetazoa" id="CLYHEMT008512.1">
    <property type="protein sequence ID" value="CLYHEMP008512.1"/>
    <property type="gene ID" value="CLYHEMG008512"/>
</dbReference>